<keyword evidence="3" id="KW-1185">Reference proteome</keyword>
<organism evidence="2 3">
    <name type="scientific">Puccinia graminis f. sp. tritici</name>
    <dbReference type="NCBI Taxonomy" id="56615"/>
    <lineage>
        <taxon>Eukaryota</taxon>
        <taxon>Fungi</taxon>
        <taxon>Dikarya</taxon>
        <taxon>Basidiomycota</taxon>
        <taxon>Pucciniomycotina</taxon>
        <taxon>Pucciniomycetes</taxon>
        <taxon>Pucciniales</taxon>
        <taxon>Pucciniaceae</taxon>
        <taxon>Puccinia</taxon>
    </lineage>
</organism>
<protein>
    <submittedName>
        <fullName evidence="2">Uncharacterized protein</fullName>
    </submittedName>
</protein>
<evidence type="ECO:0000313" key="1">
    <source>
        <dbReference type="EMBL" id="KAA1067032.1"/>
    </source>
</evidence>
<dbReference type="EMBL" id="VSWC01000118">
    <property type="protein sequence ID" value="KAA1083846.1"/>
    <property type="molecule type" value="Genomic_DNA"/>
</dbReference>
<evidence type="ECO:0000313" key="4">
    <source>
        <dbReference type="Proteomes" id="UP000325313"/>
    </source>
</evidence>
<accession>A0A5B0N5A2</accession>
<evidence type="ECO:0000313" key="2">
    <source>
        <dbReference type="EMBL" id="KAA1083846.1"/>
    </source>
</evidence>
<dbReference type="Proteomes" id="UP000324748">
    <property type="component" value="Unassembled WGS sequence"/>
</dbReference>
<reference evidence="3 4" key="1">
    <citation type="submission" date="2019-05" db="EMBL/GenBank/DDBJ databases">
        <title>Emergence of the Ug99 lineage of the wheat stem rust pathogen through somatic hybridization.</title>
        <authorList>
            <person name="Li F."/>
            <person name="Upadhyaya N.M."/>
            <person name="Sperschneider J."/>
            <person name="Matny O."/>
            <person name="Nguyen-Phuc H."/>
            <person name="Mago R."/>
            <person name="Raley C."/>
            <person name="Miller M.E."/>
            <person name="Silverstein K.A.T."/>
            <person name="Henningsen E."/>
            <person name="Hirsch C.D."/>
            <person name="Visser B."/>
            <person name="Pretorius Z.A."/>
            <person name="Steffenson B.J."/>
            <person name="Schwessinger B."/>
            <person name="Dodds P.N."/>
            <person name="Figueroa M."/>
        </authorList>
    </citation>
    <scope>NUCLEOTIDE SEQUENCE [LARGE SCALE GENOMIC DNA]</scope>
    <source>
        <strain evidence="2">21-0</strain>
        <strain evidence="1 4">Ug99</strain>
    </source>
</reference>
<name>A0A5B0N5A2_PUCGR</name>
<gene>
    <name evidence="2" type="ORF">PGT21_008925</name>
    <name evidence="1" type="ORF">PGTUg99_027806</name>
</gene>
<sequence length="172" mass="18730">MSDSSVRNTFSAEGAVAIPSQASTDKLKPDDESAAAAVPKILAFELSNKNFLVDRASQDARQSLEHPFPSRDYGRSTVLYLNRAYAEVIVPRTQCAGGQRPKGPIPHWSSLLCIVLSDDWLAECLTNPCPLVTTARVHVYKYEADESIFSLSPSSTVSALWPNNPFSSQSSP</sequence>
<dbReference type="EMBL" id="VDEP01000508">
    <property type="protein sequence ID" value="KAA1067032.1"/>
    <property type="molecule type" value="Genomic_DNA"/>
</dbReference>
<evidence type="ECO:0000313" key="3">
    <source>
        <dbReference type="Proteomes" id="UP000324748"/>
    </source>
</evidence>
<dbReference type="Proteomes" id="UP000325313">
    <property type="component" value="Unassembled WGS sequence"/>
</dbReference>
<proteinExistence type="predicted"/>
<dbReference type="AlphaFoldDB" id="A0A5B0N5A2"/>
<comment type="caution">
    <text evidence="2">The sequence shown here is derived from an EMBL/GenBank/DDBJ whole genome shotgun (WGS) entry which is preliminary data.</text>
</comment>